<feature type="active site" description="Proton donor; for dehydratase activity" evidence="7">
    <location>
        <position position="1087"/>
    </location>
</feature>
<dbReference type="InterPro" id="IPR013149">
    <property type="entry name" value="ADH-like_C"/>
</dbReference>
<dbReference type="SMART" id="SM00823">
    <property type="entry name" value="PKS_PP"/>
    <property type="match status" value="1"/>
</dbReference>
<evidence type="ECO:0000259" key="9">
    <source>
        <dbReference type="PROSITE" id="PS52004"/>
    </source>
</evidence>
<dbReference type="InterPro" id="IPR057326">
    <property type="entry name" value="KR_dom"/>
</dbReference>
<dbReference type="Pfam" id="PF02801">
    <property type="entry name" value="Ketoacyl-synt_C"/>
    <property type="match status" value="1"/>
</dbReference>
<dbReference type="InterPro" id="IPR016035">
    <property type="entry name" value="Acyl_Trfase/lysoPLipase"/>
</dbReference>
<dbReference type="Pfam" id="PF08240">
    <property type="entry name" value="ADH_N"/>
    <property type="match status" value="1"/>
</dbReference>
<evidence type="ECO:0000313" key="12">
    <source>
        <dbReference type="Proteomes" id="UP000217954"/>
    </source>
</evidence>
<dbReference type="InterPro" id="IPR020841">
    <property type="entry name" value="PKS_Beta-ketoAc_synthase_dom"/>
</dbReference>
<dbReference type="CDD" id="cd00833">
    <property type="entry name" value="PKS"/>
    <property type="match status" value="1"/>
</dbReference>
<reference evidence="12" key="1">
    <citation type="journal article" date="2017" name="Genome Announc.">
        <title>Complete Genome Sequence of Mycobacterium stephanolepidis.</title>
        <authorList>
            <person name="Fukano H."/>
            <person name="Yoshida M."/>
            <person name="Katayama Y."/>
            <person name="Omatsu T."/>
            <person name="Mizutani T."/>
            <person name="Kurata O."/>
            <person name="Wada S."/>
            <person name="Hoshino Y."/>
        </authorList>
    </citation>
    <scope>NUCLEOTIDE SEQUENCE [LARGE SCALE GENOMIC DNA]</scope>
    <source>
        <strain evidence="12">NJB0901</strain>
    </source>
</reference>
<dbReference type="SUPFAM" id="SSF55048">
    <property type="entry name" value="Probable ACP-binding domain of malonyl-CoA ACP transacylase"/>
    <property type="match status" value="1"/>
</dbReference>
<dbReference type="InterPro" id="IPR011032">
    <property type="entry name" value="GroES-like_sf"/>
</dbReference>
<dbReference type="SMART" id="SM00826">
    <property type="entry name" value="PKS_DH"/>
    <property type="match status" value="1"/>
</dbReference>
<dbReference type="Pfam" id="PF00550">
    <property type="entry name" value="PP-binding"/>
    <property type="match status" value="1"/>
</dbReference>
<dbReference type="InterPro" id="IPR042104">
    <property type="entry name" value="PKS_dehydratase_sf"/>
</dbReference>
<dbReference type="GO" id="GO:0031177">
    <property type="term" value="F:phosphopantetheine binding"/>
    <property type="evidence" value="ECO:0007669"/>
    <property type="project" value="InterPro"/>
</dbReference>
<keyword evidence="6" id="KW-0012">Acyltransferase</keyword>
<dbReference type="InterPro" id="IPR050091">
    <property type="entry name" value="PKS_NRPS_Biosynth_Enz"/>
</dbReference>
<dbReference type="Gene3D" id="3.40.47.10">
    <property type="match status" value="1"/>
</dbReference>
<dbReference type="InterPro" id="IPR013968">
    <property type="entry name" value="PKS_KR"/>
</dbReference>
<dbReference type="InterPro" id="IPR016039">
    <property type="entry name" value="Thiolase-like"/>
</dbReference>
<dbReference type="InterPro" id="IPR036736">
    <property type="entry name" value="ACP-like_sf"/>
</dbReference>
<dbReference type="GO" id="GO:0005737">
    <property type="term" value="C:cytoplasm"/>
    <property type="evidence" value="ECO:0007669"/>
    <property type="project" value="TreeGrafter"/>
</dbReference>
<dbReference type="Pfam" id="PF14765">
    <property type="entry name" value="PS-DH"/>
    <property type="match status" value="1"/>
</dbReference>
<dbReference type="Gene3D" id="3.30.70.3290">
    <property type="match status" value="1"/>
</dbReference>
<dbReference type="SUPFAM" id="SSF51735">
    <property type="entry name" value="NAD(P)-binding Rossmann-fold domains"/>
    <property type="match status" value="3"/>
</dbReference>
<dbReference type="SUPFAM" id="SSF47336">
    <property type="entry name" value="ACP-like"/>
    <property type="match status" value="1"/>
</dbReference>
<dbReference type="InterPro" id="IPR020807">
    <property type="entry name" value="PKS_DH"/>
</dbReference>
<keyword evidence="12" id="KW-1185">Reference proteome</keyword>
<sequence length="2126" mass="227211">MAIIGIGCKFPGGIGDPESFWNFVLRKGDAVVDIPKDRWDADKYYDPDPDTPGRMYTRRGSFLTQSFRRFDADFFGISHREAAVLDPQQRLLLETTWEALDDAGIAGQALGGNVGTFIGGFMNDNMISRGLARNLEKINNFAAFSASQTLLSNRIAHALDFWGPSMTVDTACSSSLVTTHLAVRAVAGGECDVALAGGVNVMFQPETFITMCKGRFLAADGRSKSFDAAADGYGRGEGVGIVVLKNLEQAQRDGDHIYAVIRGSGVNQDGRTIALPVPNPVSQQRLADRVIKEAGIDPALVGYIEAHGTGTSVGDPLEAQALGYSYGKVPGRTQPLVIGSVKNNFGHTEAAAGVAGLIKAALTVQRRTIAPQVVLDKLNPEIPFDELQIRIPTEVELYPDLGAPAYAAVNSFGYGGTNAHVIVQAPPAAAEPPAPARDSIRIFPVSARSGAALHEVAGRYATLLGSDLSEEGAQRLKTAATGRRAQHYLRKGFIYRDADDLLTQLNSYAESEEAAPARALVEGISDPVFVFSGMGPQWWGMARGLLRTPGVFRDTAAEIDGVFREISGWSVIAELLRSEGDSRVSRTEIAQPANFLVQSALAKHLQQFGIRPTAVVGHSVGEVAAAYVSGALSLRDAAMVSFHRSRLQAKTAGSGGMLAVGLDAEEAQRRAARFGTAVCVAAINSASATTLSGDSKALQTLHDELAEDGVFARMLHVEVPYHSQLMDPILGELATALAGLAPRQADVPVYSTVTGEKVDSAAFADPDYWLKNVRESVLFAKAIDTLIEDRYRVFLELGPHPVLLGNIRESFVRHSVSGAAVQTLHRDQNDEQSVLQAVTDLYAVGAIDAPGEAGLYQNGSVPHMDLPKYPWSQEELWEEDALTLRARYGDADRFALLGDRAEALTPQWEVTLAAANLPWLPDHTVLGSIVLPGTAYLDAALSAVRQRSGRGQAGLDSVVFAVPLVVAEHDAPITRLTVDEPTKRFTVNGRSAHTQLWTAHANGRLVEANLGTLRIEVPAQSEFDRIFDGEDVYKGLAAVGLSYGPAFQRIQSVRIGSAGCVAQLTSPESVDASGSALRHAVHPALADAALQCIAVLLAARPELDVPPTAHIPASVDRVRLYHEVPQDPIAFVEITSTQPLRANAYLASQDGEVALALTGVTLRPVGSALDPLSELDQYFYEPRWEPLEEEAEGQPAGTPAASRSAVAPAARAANVIVEIGDVAPAFAEGARRAASAGAVILKAEPGADLADAFAAALYADTYLRVLATVGAGKTLVENLHQLVTIAQALRVVLESETERGVVSPDVQVVVVSTRAFRAPGDSGLDLDQTALVGARRVLANEQHPAKWSLVDLSDSATPDEVAAEIGAMNRAEEVAVRAGERWTQRMRRSLSELVAPWEEPFEPTDPEVAYEVQIPDTRTLKDIALRACDRIEPGPRQIEVRVETLGLNYKDPLKVLGILTERELGETYFKLEPGMEGFGVVTRVGSAVSELRVGESIAVAERGLLRRYLTFDLDGGAAWERIDEEHLQREDFDPLAVGSGVPFFTAGYAFYKLADLQLGETVLIHGAAGGMGMGAVQIAVNMGAVVYATAGSEERRRAALELGATAAFDSRSVGFVDDILRITEGRGVDVIYNSLPGEMIAQNFAVAGEFCRIIEIGKADIYFGGAMDLKAFSGNLSFHAIDMDRMLRLRPETFRELRRECTEMLTSGKLTPLPFTRFPIDDVVGAFEAVFRAAHMGRIVLDLRDQAPKLLPRKPDTAPVRPGHSYLISGGFGGFGLATARSLVRAGATHLILAGRSGATTEVARAQIEALRAADVDVWEERIDISNYGQVSDLIAKVEASGHPLRGVFHAAAVAHDEVLADISAESLYKVFAPKVDGALNLDKATREHGVPLDHFVLYSSISGLIGIVPQVTYAAANSVLDGLAQARHAAGLPALSVSWGAMSGGGMAEVEAIVKFLDSVGLRRLNMDLGAMLMHECSRFQLPHVAIAGVDWGVLRTPLPSTAKSTRFAHLSAEAAAVSNEQAAFRAAVLALPEEERGPMVTKELAKELANVLKVDVDSIDPTGPIADLGIDSLMAVEFAARAGKQLNIQISAFQFTPDLTLEAVGARVALLIAQGVGDPEHDAI</sequence>
<evidence type="ECO:0000256" key="5">
    <source>
        <dbReference type="ARBA" id="ARBA00023268"/>
    </source>
</evidence>
<dbReference type="Gene3D" id="3.40.366.10">
    <property type="entry name" value="Malonyl-Coenzyme A Acyl Carrier Protein, domain 2"/>
    <property type="match status" value="1"/>
</dbReference>
<dbReference type="InterPro" id="IPR049551">
    <property type="entry name" value="PKS_DH_C"/>
</dbReference>
<feature type="domain" description="Ketosynthase family 3 (KS3)" evidence="9">
    <location>
        <begin position="1"/>
        <end position="425"/>
    </location>
</feature>
<dbReference type="Gene3D" id="3.90.180.10">
    <property type="entry name" value="Medium-chain alcohol dehydrogenases, catalytic domain"/>
    <property type="match status" value="1"/>
</dbReference>
<dbReference type="InterPro" id="IPR032821">
    <property type="entry name" value="PKS_assoc"/>
</dbReference>
<dbReference type="InterPro" id="IPR020806">
    <property type="entry name" value="PKS_PP-bd"/>
</dbReference>
<dbReference type="FunFam" id="3.40.366.10:FF:000002">
    <property type="entry name" value="Probable polyketide synthase 2"/>
    <property type="match status" value="1"/>
</dbReference>
<evidence type="ECO:0000256" key="1">
    <source>
        <dbReference type="ARBA" id="ARBA00022450"/>
    </source>
</evidence>
<evidence type="ECO:0000256" key="6">
    <source>
        <dbReference type="ARBA" id="ARBA00023315"/>
    </source>
</evidence>
<feature type="domain" description="PKS/mFAS DH" evidence="10">
    <location>
        <begin position="891"/>
        <end position="1171"/>
    </location>
</feature>
<dbReference type="Pfam" id="PF00698">
    <property type="entry name" value="Acyl_transf_1"/>
    <property type="match status" value="1"/>
</dbReference>
<dbReference type="InterPro" id="IPR014031">
    <property type="entry name" value="Ketoacyl_synth_C"/>
</dbReference>
<keyword evidence="3" id="KW-0808">Transferase</keyword>
<dbReference type="GO" id="GO:0016491">
    <property type="term" value="F:oxidoreductase activity"/>
    <property type="evidence" value="ECO:0007669"/>
    <property type="project" value="InterPro"/>
</dbReference>
<keyword evidence="2" id="KW-0597">Phosphoprotein</keyword>
<dbReference type="CDD" id="cd05195">
    <property type="entry name" value="enoyl_red"/>
    <property type="match status" value="1"/>
</dbReference>
<dbReference type="Gene3D" id="1.10.1200.10">
    <property type="entry name" value="ACP-like"/>
    <property type="match status" value="1"/>
</dbReference>
<dbReference type="SUPFAM" id="SSF53901">
    <property type="entry name" value="Thiolase-like"/>
    <property type="match status" value="1"/>
</dbReference>
<dbReference type="GO" id="GO:0005886">
    <property type="term" value="C:plasma membrane"/>
    <property type="evidence" value="ECO:0007669"/>
    <property type="project" value="TreeGrafter"/>
</dbReference>
<protein>
    <submittedName>
        <fullName evidence="11">Putative polyketide synthase</fullName>
    </submittedName>
</protein>
<dbReference type="PROSITE" id="PS52019">
    <property type="entry name" value="PKS_MFAS_DH"/>
    <property type="match status" value="1"/>
</dbReference>
<dbReference type="GO" id="GO:0006633">
    <property type="term" value="P:fatty acid biosynthetic process"/>
    <property type="evidence" value="ECO:0007669"/>
    <property type="project" value="TreeGrafter"/>
</dbReference>
<keyword evidence="4" id="KW-0521">NADP</keyword>
<dbReference type="GO" id="GO:0004312">
    <property type="term" value="F:fatty acid synthase activity"/>
    <property type="evidence" value="ECO:0007669"/>
    <property type="project" value="TreeGrafter"/>
</dbReference>
<feature type="domain" description="Carrier" evidence="8">
    <location>
        <begin position="2037"/>
        <end position="2114"/>
    </location>
</feature>
<dbReference type="PANTHER" id="PTHR43775:SF37">
    <property type="entry name" value="SI:DKEY-61P9.11"/>
    <property type="match status" value="1"/>
</dbReference>
<dbReference type="KEGG" id="mste:MSTE_02152"/>
<proteinExistence type="predicted"/>
<dbReference type="Proteomes" id="UP000217954">
    <property type="component" value="Chromosome"/>
</dbReference>
<dbReference type="SMART" id="SM00829">
    <property type="entry name" value="PKS_ER"/>
    <property type="match status" value="1"/>
</dbReference>
<dbReference type="SUPFAM" id="SSF52151">
    <property type="entry name" value="FabD/lysophospholipase-like"/>
    <property type="match status" value="1"/>
</dbReference>
<keyword evidence="5" id="KW-0511">Multifunctional enzyme</keyword>
<dbReference type="SMART" id="SM00827">
    <property type="entry name" value="PKS_AT"/>
    <property type="match status" value="1"/>
</dbReference>
<dbReference type="Pfam" id="PF21089">
    <property type="entry name" value="PKS_DH_N"/>
    <property type="match status" value="1"/>
</dbReference>
<dbReference type="InterPro" id="IPR014043">
    <property type="entry name" value="Acyl_transferase_dom"/>
</dbReference>
<evidence type="ECO:0000259" key="8">
    <source>
        <dbReference type="PROSITE" id="PS50075"/>
    </source>
</evidence>
<gene>
    <name evidence="11" type="ORF">MSTE_02152</name>
</gene>
<dbReference type="Pfam" id="PF00107">
    <property type="entry name" value="ADH_zinc_N"/>
    <property type="match status" value="1"/>
</dbReference>
<dbReference type="Pfam" id="PF16197">
    <property type="entry name" value="KAsynt_C_assoc"/>
    <property type="match status" value="1"/>
</dbReference>
<accession>A0A1Z4EWW5</accession>
<feature type="region of interest" description="N-terminal hotdog fold" evidence="7">
    <location>
        <begin position="891"/>
        <end position="1012"/>
    </location>
</feature>
<evidence type="ECO:0000313" key="11">
    <source>
        <dbReference type="EMBL" id="BAX97466.1"/>
    </source>
</evidence>
<dbReference type="Gene3D" id="3.10.129.110">
    <property type="entry name" value="Polyketide synthase dehydratase"/>
    <property type="match status" value="1"/>
</dbReference>
<evidence type="ECO:0000256" key="4">
    <source>
        <dbReference type="ARBA" id="ARBA00022857"/>
    </source>
</evidence>
<dbReference type="PANTHER" id="PTHR43775">
    <property type="entry name" value="FATTY ACID SYNTHASE"/>
    <property type="match status" value="1"/>
</dbReference>
<name>A0A1Z4EWW5_9MYCO</name>
<dbReference type="GO" id="GO:0071770">
    <property type="term" value="P:DIM/DIP cell wall layer assembly"/>
    <property type="evidence" value="ECO:0007669"/>
    <property type="project" value="TreeGrafter"/>
</dbReference>
<dbReference type="InterPro" id="IPR016036">
    <property type="entry name" value="Malonyl_transacylase_ACP-bd"/>
</dbReference>
<dbReference type="InterPro" id="IPR049552">
    <property type="entry name" value="PKS_DH_N"/>
</dbReference>
<dbReference type="InterPro" id="IPR009081">
    <property type="entry name" value="PP-bd_ACP"/>
</dbReference>
<keyword evidence="1" id="KW-0596">Phosphopantetheine</keyword>
<evidence type="ECO:0000256" key="2">
    <source>
        <dbReference type="ARBA" id="ARBA00022553"/>
    </source>
</evidence>
<dbReference type="InterPro" id="IPR013154">
    <property type="entry name" value="ADH-like_N"/>
</dbReference>
<dbReference type="SMART" id="SM00822">
    <property type="entry name" value="PKS_KR"/>
    <property type="match status" value="1"/>
</dbReference>
<dbReference type="InterPro" id="IPR001227">
    <property type="entry name" value="Ac_transferase_dom_sf"/>
</dbReference>
<organism evidence="11 12">
    <name type="scientific">[Mycobacterium] stephanolepidis</name>
    <dbReference type="NCBI Taxonomy" id="1520670"/>
    <lineage>
        <taxon>Bacteria</taxon>
        <taxon>Bacillati</taxon>
        <taxon>Actinomycetota</taxon>
        <taxon>Actinomycetes</taxon>
        <taxon>Mycobacteriales</taxon>
        <taxon>Mycobacteriaceae</taxon>
        <taxon>Mycobacteroides</taxon>
    </lineage>
</organism>
<evidence type="ECO:0000256" key="7">
    <source>
        <dbReference type="PROSITE-ProRule" id="PRU01363"/>
    </source>
</evidence>
<dbReference type="Pfam" id="PF08659">
    <property type="entry name" value="KR"/>
    <property type="match status" value="1"/>
</dbReference>
<dbReference type="EMBL" id="AP018165">
    <property type="protein sequence ID" value="BAX97466.1"/>
    <property type="molecule type" value="Genomic_DNA"/>
</dbReference>
<dbReference type="InterPro" id="IPR014030">
    <property type="entry name" value="Ketoacyl_synth_N"/>
</dbReference>
<dbReference type="InterPro" id="IPR020843">
    <property type="entry name" value="ER"/>
</dbReference>
<dbReference type="SUPFAM" id="SSF50129">
    <property type="entry name" value="GroES-like"/>
    <property type="match status" value="1"/>
</dbReference>
<dbReference type="SMART" id="SM00825">
    <property type="entry name" value="PKS_KS"/>
    <property type="match status" value="1"/>
</dbReference>
<evidence type="ECO:0000259" key="10">
    <source>
        <dbReference type="PROSITE" id="PS52019"/>
    </source>
</evidence>
<dbReference type="PROSITE" id="PS52004">
    <property type="entry name" value="KS3_2"/>
    <property type="match status" value="1"/>
</dbReference>
<feature type="region of interest" description="C-terminal hotdog fold" evidence="7">
    <location>
        <begin position="1024"/>
        <end position="1171"/>
    </location>
</feature>
<dbReference type="PROSITE" id="PS50075">
    <property type="entry name" value="CARRIER"/>
    <property type="match status" value="1"/>
</dbReference>
<dbReference type="InterPro" id="IPR036291">
    <property type="entry name" value="NAD(P)-bd_dom_sf"/>
</dbReference>
<dbReference type="Gene3D" id="3.40.50.720">
    <property type="entry name" value="NAD(P)-binding Rossmann-like Domain"/>
    <property type="match status" value="3"/>
</dbReference>
<dbReference type="FunFam" id="3.40.47.10:FF:000019">
    <property type="entry name" value="Polyketide synthase type I"/>
    <property type="match status" value="1"/>
</dbReference>
<evidence type="ECO:0000256" key="3">
    <source>
        <dbReference type="ARBA" id="ARBA00022679"/>
    </source>
</evidence>
<feature type="active site" description="Proton acceptor; for dehydratase activity" evidence="7">
    <location>
        <position position="923"/>
    </location>
</feature>
<dbReference type="InterPro" id="IPR049900">
    <property type="entry name" value="PKS_mFAS_DH"/>
</dbReference>
<reference evidence="11 12" key="2">
    <citation type="journal article" date="2017" name="Int. J. Syst. Evol. Microbiol.">
        <title>Mycobacterium stephanolepidis sp. nov., a rapidly growing species related to Mycobacterium chelonae, isolated from marine teleost fish, Stephanolepis cirrhifer.</title>
        <authorList>
            <person name="Fukano H."/>
            <person name="Wada S."/>
            <person name="Kurata O."/>
            <person name="Katayama K."/>
            <person name="Fujiwara N."/>
            <person name="Hoshino Y."/>
        </authorList>
    </citation>
    <scope>NUCLEOTIDE SEQUENCE [LARGE SCALE GENOMIC DNA]</scope>
    <source>
        <strain evidence="11 12">NJB0901</strain>
    </source>
</reference>
<dbReference type="Pfam" id="PF00109">
    <property type="entry name" value="ketoacyl-synt"/>
    <property type="match status" value="1"/>
</dbReference>